<dbReference type="Gene3D" id="3.80.10.10">
    <property type="entry name" value="Ribonuclease Inhibitor"/>
    <property type="match status" value="1"/>
</dbReference>
<dbReference type="AlphaFoldDB" id="A0A9N8EJI7"/>
<reference evidence="2" key="1">
    <citation type="submission" date="2020-06" db="EMBL/GenBank/DDBJ databases">
        <authorList>
            <consortium name="Plant Systems Biology data submission"/>
        </authorList>
    </citation>
    <scope>NUCLEOTIDE SEQUENCE</scope>
    <source>
        <strain evidence="2">D6</strain>
    </source>
</reference>
<keyword evidence="3" id="KW-1185">Reference proteome</keyword>
<dbReference type="Proteomes" id="UP001153069">
    <property type="component" value="Unassembled WGS sequence"/>
</dbReference>
<sequence length="499" mass="56990">MASSDSASEYLQEYMKEDQFHNVEQFIEKARNLENLQEETSIEIRAELLPALTIDDDAFDSNNFPDTTILELEIRGHTTKAYVAMSTGTCFEEGYMEAGKEARKSLLQWIAESCPKMESLRLQGSMYHIMYTMREYVQGRDASEFYDDFSDWTNIRTMLQPFADAGHWKERLRNLEIDGCDADFDNNNLKEGFQTWPVNLQTILLTCIYGNEDTVNQLIKAFPTVLTVVIRCPEKDICDHYETAEYSMVNLIEGLEGTNKSIRSLTIRGRDDDGTIQVREDQFSQIFQILRGLPCLKKLHIDSAELSDSFAEEVMRILPMTPIQEIYLKGMKISELCFGHLQNYLSQDAECKLVSFDLNVATLNESQIKALFEILVKTAAPKAKLANHRTTTLDFLLVMRRFRHFLTMEASKAATIWALILSRANDRRNDQWLNTSSEWGGYRTQTRLNRSLVFALLRHRVDIISDALQSRAKGTSESGAPGKLVEPPTKRTKQAGAGK</sequence>
<comment type="caution">
    <text evidence="2">The sequence shown here is derived from an EMBL/GenBank/DDBJ whole genome shotgun (WGS) entry which is preliminary data.</text>
</comment>
<accession>A0A9N8EJI7</accession>
<protein>
    <submittedName>
        <fullName evidence="2">Uncharacterized protein</fullName>
    </submittedName>
</protein>
<evidence type="ECO:0000256" key="1">
    <source>
        <dbReference type="SAM" id="MobiDB-lite"/>
    </source>
</evidence>
<dbReference type="InterPro" id="IPR032675">
    <property type="entry name" value="LRR_dom_sf"/>
</dbReference>
<evidence type="ECO:0000313" key="3">
    <source>
        <dbReference type="Proteomes" id="UP001153069"/>
    </source>
</evidence>
<proteinExistence type="predicted"/>
<organism evidence="2 3">
    <name type="scientific">Seminavis robusta</name>
    <dbReference type="NCBI Taxonomy" id="568900"/>
    <lineage>
        <taxon>Eukaryota</taxon>
        <taxon>Sar</taxon>
        <taxon>Stramenopiles</taxon>
        <taxon>Ochrophyta</taxon>
        <taxon>Bacillariophyta</taxon>
        <taxon>Bacillariophyceae</taxon>
        <taxon>Bacillariophycidae</taxon>
        <taxon>Naviculales</taxon>
        <taxon>Naviculaceae</taxon>
        <taxon>Seminavis</taxon>
    </lineage>
</organism>
<dbReference type="EMBL" id="CAICTM010001057">
    <property type="protein sequence ID" value="CAB9519934.1"/>
    <property type="molecule type" value="Genomic_DNA"/>
</dbReference>
<gene>
    <name evidence="2" type="ORF">SEMRO_1059_G236550.1</name>
</gene>
<evidence type="ECO:0000313" key="2">
    <source>
        <dbReference type="EMBL" id="CAB9519934.1"/>
    </source>
</evidence>
<name>A0A9N8EJI7_9STRA</name>
<feature type="region of interest" description="Disordered" evidence="1">
    <location>
        <begin position="471"/>
        <end position="499"/>
    </location>
</feature>
<dbReference type="SUPFAM" id="SSF52047">
    <property type="entry name" value="RNI-like"/>
    <property type="match status" value="1"/>
</dbReference>